<dbReference type="RefSeq" id="WP_211681112.1">
    <property type="nucleotide sequence ID" value="NZ_JAGRQH010000003.1"/>
</dbReference>
<gene>
    <name evidence="2" type="ORF">KB213_05560</name>
</gene>
<reference evidence="2 3" key="1">
    <citation type="submission" date="2021-04" db="EMBL/GenBank/DDBJ databases">
        <title>The complete genome sequence of Neokomagataea sp. TBRC 2177.</title>
        <authorList>
            <person name="Charoenyingcharoen P."/>
            <person name="Yukphan P."/>
        </authorList>
    </citation>
    <scope>NUCLEOTIDE SEQUENCE [LARGE SCALE GENOMIC DNA]</scope>
    <source>
        <strain evidence="2 3">TBRC 2177</strain>
    </source>
</reference>
<comment type="caution">
    <text evidence="2">The sequence shown here is derived from an EMBL/GenBank/DDBJ whole genome shotgun (WGS) entry which is preliminary data.</text>
</comment>
<sequence>MTAVLLLRDAASQTMNFDMQRLPLMQSALVNLFTRCGDQLTVEQCLDGVSRVAPDGIMDAEMCRIAVRFLARLPHDRLVRDVYAELVQDMDTDALDEVARVYDPVSTELQRDAQAVRSRGAFLINFEQAQELARDLEEKSRKVLRLEQHNAALEAALRQAVNGTLPVWECNMPSRPRNGHGKGPIA</sequence>
<evidence type="ECO:0000313" key="2">
    <source>
        <dbReference type="EMBL" id="MBR0559522.1"/>
    </source>
</evidence>
<keyword evidence="1" id="KW-0175">Coiled coil</keyword>
<organism evidence="2 3">
    <name type="scientific">Neokomagataea anthophila</name>
    <dbReference type="NCBI Taxonomy" id="2826925"/>
    <lineage>
        <taxon>Bacteria</taxon>
        <taxon>Pseudomonadati</taxon>
        <taxon>Pseudomonadota</taxon>
        <taxon>Alphaproteobacteria</taxon>
        <taxon>Acetobacterales</taxon>
        <taxon>Acetobacteraceae</taxon>
        <taxon>Neokomagataea</taxon>
    </lineage>
</organism>
<protein>
    <submittedName>
        <fullName evidence="2">Uncharacterized protein</fullName>
    </submittedName>
</protein>
<feature type="coiled-coil region" evidence="1">
    <location>
        <begin position="126"/>
        <end position="156"/>
    </location>
</feature>
<dbReference type="EMBL" id="JAGRQH010000003">
    <property type="protein sequence ID" value="MBR0559522.1"/>
    <property type="molecule type" value="Genomic_DNA"/>
</dbReference>
<accession>A0ABS5E6I6</accession>
<evidence type="ECO:0000313" key="3">
    <source>
        <dbReference type="Proteomes" id="UP000677812"/>
    </source>
</evidence>
<keyword evidence="3" id="KW-1185">Reference proteome</keyword>
<dbReference type="Proteomes" id="UP000677812">
    <property type="component" value="Unassembled WGS sequence"/>
</dbReference>
<proteinExistence type="predicted"/>
<evidence type="ECO:0000256" key="1">
    <source>
        <dbReference type="SAM" id="Coils"/>
    </source>
</evidence>
<name>A0ABS5E6I6_9PROT</name>